<dbReference type="InterPro" id="IPR009138">
    <property type="entry name" value="Neural_cell_adh"/>
</dbReference>
<dbReference type="SUPFAM" id="SSF49265">
    <property type="entry name" value="Fibronectin type III"/>
    <property type="match status" value="1"/>
</dbReference>
<keyword evidence="3" id="KW-1003">Cell membrane</keyword>
<evidence type="ECO:0000256" key="2">
    <source>
        <dbReference type="ARBA" id="ARBA00004162"/>
    </source>
</evidence>
<sequence length="1290" mass="137972">MQVEYLMFYSQYPMVGWDIGNKSFPGGEAVASPGGVQGQVAQGLEQPGIVEAALQVDIVPSQGEISVGESKFFLCQVAGEAKFKDISWFSPNGERLTPNQQRISVVRNDDFSSTLTIYNANIDDAGIYKCVVSSLEEGDSEATVNVKIFQKLMFKNAPTPQEFKEGDDAVIVCDVVSSLPPTIIWKHKGRDVILKKDVRFIVLSNNYLQIRGIKKTDEGTYRCEGRILARGEINFKDIQVIVNVPPSVRARQSSVNATANLSQSVTLACDADGFPEPTVTWTKDGEPVEEVEDEDKYSFNYDGSELVIHRVDKSDEAEYICIAENKAGEADATIHLKVFAKPKITYVENKTAMELEDQITLTCEASGDPIPSITWRTSTRNISNEEKTLDGRIVVRSHARVSSLTLKDIQYTDAGEYVCTASNTIGQDSQAMYLEVQYAPKLQGPVAVYTWEGNQVNITCEVFAYPSAVISWFRDGQLLPSSNYSNIKIYNTPSASYLEVTPDSENDFLGNYNCTAVNRIGQESSEFILVQADTPSSPSIGRVEPYSSSAQVEFDEPEATGGVPILRYKAEWRALGEGDWHSRLYDAKEANVEGTVTITGLKPETTYAVRLSAVNGKGVGELSPPAEFKTQPVREPSAPKLEGHIGEDGNSIKVNVIKQDDGGSPIRHYLIKYKAKHSSEWKPEIRLPSGSDHVMLKSLDWNADYEVYVVAENQQGKSKPAHYAFRTSAQPTVIPASTSPTSGLGTAAIIGILVVVFVALLVAVDVTCYFLNKCGLLMCIAVNLCGKSGPGAKGKDMEEGNAAFSWFWGCSSGWFVSFLLVAIKWVAPVLDTPEFPVLDIPVLDIPVLDIPVLDIPVLDTPEFPVLDIPVLDITEFPVLYIPVLDILDIPVLIIPVLDILDIPVLIIPVLDTPEFPVLDILDTPVLDIAVLDITVPDTAVIPVLDTPVLDIPDTQCWISWKDESKEPIVEVRTEEERTPNHDGGKHTEPNETTPLTEPEHPADTAATVEDMLPSVTTGTTNSDTITETFATAQNSPTSETTTLTSSIAPPAAAAPDANAAAPGQATPAKGAATASASPPPPSSTPRVAPLVDLSDTPSSAPAANNLSSSVLPGPAVLSPSAAAADAAKAGSKPAAPSPANLTSPPAPSEPKQEAAKSPEKEPVQPGAVKSPAETPKNPSNAKSEAASGSAANPSQNEDFKMDEGTFKPPDIDLAKDVFAALGTAAPPAAGGAGGQAPEPAAAAADGSAPAKTEKMPAEDKGAVQDRKSPPAEVKTVPNEATQTNENESKA</sequence>
<dbReference type="CDD" id="cd05865">
    <property type="entry name" value="IgI_1_NCAM-1"/>
    <property type="match status" value="1"/>
</dbReference>
<evidence type="ECO:0000259" key="17">
    <source>
        <dbReference type="PROSITE" id="PS50853"/>
    </source>
</evidence>
<evidence type="ECO:0000256" key="11">
    <source>
        <dbReference type="ARBA" id="ARBA00023180"/>
    </source>
</evidence>
<keyword evidence="5" id="KW-0732">Signal</keyword>
<evidence type="ECO:0000256" key="12">
    <source>
        <dbReference type="ARBA" id="ARBA00023319"/>
    </source>
</evidence>
<dbReference type="FunFam" id="2.60.40.10:FF:000137">
    <property type="entry name" value="neural cell adhesion molecule 1 isoform X2"/>
    <property type="match status" value="1"/>
</dbReference>
<dbReference type="SMART" id="SM00408">
    <property type="entry name" value="IGc2"/>
    <property type="match status" value="5"/>
</dbReference>
<dbReference type="FunFam" id="2.60.40.10:FF:000086">
    <property type="entry name" value="Neural cell adhesion molecule 1"/>
    <property type="match status" value="1"/>
</dbReference>
<feature type="domain" description="Fibronectin type-III" evidence="17">
    <location>
        <begin position="635"/>
        <end position="731"/>
    </location>
</feature>
<dbReference type="InterPro" id="IPR003598">
    <property type="entry name" value="Ig_sub2"/>
</dbReference>
<evidence type="ECO:0000256" key="4">
    <source>
        <dbReference type="ARBA" id="ARBA00022692"/>
    </source>
</evidence>
<comment type="function">
    <text evidence="1">This protein is a cell adhesion molecule involved in neuron-neuron adhesion, neurite fasciculation, outgrowth of neurites, etc.</text>
</comment>
<keyword evidence="11" id="KW-0325">Glycoprotein</keyword>
<dbReference type="PANTHER" id="PTHR12231:SF239">
    <property type="entry name" value="NEURAL CELL ADHESION MOLECULE 1"/>
    <property type="match status" value="1"/>
</dbReference>
<dbReference type="FunFam" id="2.60.40.10:FF:000149">
    <property type="entry name" value="neural cell adhesion molecule 1 isoform X2"/>
    <property type="match status" value="1"/>
</dbReference>
<accession>A0A3M0IZ06</accession>
<dbReference type="FunFam" id="2.60.40.10:FF:000173">
    <property type="entry name" value="Neural cell adhesion molecule 1"/>
    <property type="match status" value="1"/>
</dbReference>
<dbReference type="STRING" id="333673.A0A3M0IZ06"/>
<evidence type="ECO:0000256" key="1">
    <source>
        <dbReference type="ARBA" id="ARBA00003000"/>
    </source>
</evidence>
<evidence type="ECO:0000256" key="14">
    <source>
        <dbReference type="SAM" id="MobiDB-lite"/>
    </source>
</evidence>
<feature type="compositionally biased region" description="Basic and acidic residues" evidence="14">
    <location>
        <begin position="1197"/>
        <end position="1210"/>
    </location>
</feature>
<feature type="transmembrane region" description="Helical" evidence="15">
    <location>
        <begin position="747"/>
        <end position="771"/>
    </location>
</feature>
<feature type="transmembrane region" description="Helical" evidence="15">
    <location>
        <begin position="803"/>
        <end position="827"/>
    </location>
</feature>
<comment type="subcellular location">
    <subcellularLocation>
        <location evidence="2">Cell membrane</location>
        <topology evidence="2">Single-pass membrane protein</topology>
    </subcellularLocation>
</comment>
<dbReference type="InterPro" id="IPR003599">
    <property type="entry name" value="Ig_sub"/>
</dbReference>
<feature type="compositionally biased region" description="Polar residues" evidence="14">
    <location>
        <begin position="1278"/>
        <end position="1290"/>
    </location>
</feature>
<dbReference type="OrthoDB" id="10056271at2759"/>
<evidence type="ECO:0000256" key="9">
    <source>
        <dbReference type="ARBA" id="ARBA00023136"/>
    </source>
</evidence>
<dbReference type="CDD" id="cd00063">
    <property type="entry name" value="FN3"/>
    <property type="match status" value="2"/>
</dbReference>
<dbReference type="PRINTS" id="PR01838">
    <property type="entry name" value="NCAMFAMILY"/>
</dbReference>
<organism evidence="18 19">
    <name type="scientific">Hirundo rustica rustica</name>
    <dbReference type="NCBI Taxonomy" id="333673"/>
    <lineage>
        <taxon>Eukaryota</taxon>
        <taxon>Metazoa</taxon>
        <taxon>Chordata</taxon>
        <taxon>Craniata</taxon>
        <taxon>Vertebrata</taxon>
        <taxon>Euteleostomi</taxon>
        <taxon>Archelosauria</taxon>
        <taxon>Archosauria</taxon>
        <taxon>Dinosauria</taxon>
        <taxon>Saurischia</taxon>
        <taxon>Theropoda</taxon>
        <taxon>Coelurosauria</taxon>
        <taxon>Aves</taxon>
        <taxon>Neognathae</taxon>
        <taxon>Neoaves</taxon>
        <taxon>Telluraves</taxon>
        <taxon>Australaves</taxon>
        <taxon>Passeriformes</taxon>
        <taxon>Sylvioidea</taxon>
        <taxon>Hirundinidae</taxon>
        <taxon>Hirundo</taxon>
    </lineage>
</organism>
<protein>
    <recommendedName>
        <fullName evidence="13">Neural cell adhesion molecule 1</fullName>
    </recommendedName>
</protein>
<evidence type="ECO:0000256" key="15">
    <source>
        <dbReference type="SAM" id="Phobius"/>
    </source>
</evidence>
<dbReference type="InterPro" id="IPR036179">
    <property type="entry name" value="Ig-like_dom_sf"/>
</dbReference>
<comment type="caution">
    <text evidence="18">The sequence shown here is derived from an EMBL/GenBank/DDBJ whole genome shotgun (WGS) entry which is preliminary data.</text>
</comment>
<dbReference type="InterPro" id="IPR007110">
    <property type="entry name" value="Ig-like_dom"/>
</dbReference>
<feature type="compositionally biased region" description="Low complexity" evidence="14">
    <location>
        <begin position="1052"/>
        <end position="1076"/>
    </location>
</feature>
<dbReference type="InterPro" id="IPR013098">
    <property type="entry name" value="Ig_I-set"/>
</dbReference>
<evidence type="ECO:0000259" key="16">
    <source>
        <dbReference type="PROSITE" id="PS50835"/>
    </source>
</evidence>
<dbReference type="GO" id="GO:0005886">
    <property type="term" value="C:plasma membrane"/>
    <property type="evidence" value="ECO:0007669"/>
    <property type="project" value="UniProtKB-SubCell"/>
</dbReference>
<keyword evidence="9 15" id="KW-0472">Membrane</keyword>
<feature type="compositionally biased region" description="Basic and acidic residues" evidence="14">
    <location>
        <begin position="1251"/>
        <end position="1269"/>
    </location>
</feature>
<dbReference type="Gene3D" id="2.60.40.10">
    <property type="entry name" value="Immunoglobulins"/>
    <property type="match status" value="7"/>
</dbReference>
<dbReference type="FunFam" id="2.60.40.10:FF:000151">
    <property type="entry name" value="neural cell adhesion molecule 1 isoform X1"/>
    <property type="match status" value="1"/>
</dbReference>
<feature type="region of interest" description="Disordered" evidence="14">
    <location>
        <begin position="968"/>
        <end position="1000"/>
    </location>
</feature>
<dbReference type="InterPro" id="IPR003961">
    <property type="entry name" value="FN3_dom"/>
</dbReference>
<keyword evidence="7" id="KW-0130">Cell adhesion</keyword>
<name>A0A3M0IZ06_HIRRU</name>
<evidence type="ECO:0000256" key="6">
    <source>
        <dbReference type="ARBA" id="ARBA00022737"/>
    </source>
</evidence>
<evidence type="ECO:0000256" key="13">
    <source>
        <dbReference type="ARBA" id="ARBA00067632"/>
    </source>
</evidence>
<keyword evidence="8 15" id="KW-1133">Transmembrane helix</keyword>
<keyword evidence="19" id="KW-1185">Reference proteome</keyword>
<feature type="compositionally biased region" description="Low complexity" evidence="14">
    <location>
        <begin position="1224"/>
        <end position="1250"/>
    </location>
</feature>
<feature type="compositionally biased region" description="Basic and acidic residues" evidence="14">
    <location>
        <begin position="1150"/>
        <end position="1162"/>
    </location>
</feature>
<dbReference type="GO" id="GO:0043005">
    <property type="term" value="C:neuron projection"/>
    <property type="evidence" value="ECO:0007669"/>
    <property type="project" value="TreeGrafter"/>
</dbReference>
<feature type="compositionally biased region" description="Low complexity" evidence="14">
    <location>
        <begin position="1122"/>
        <end position="1139"/>
    </location>
</feature>
<dbReference type="InterPro" id="IPR013783">
    <property type="entry name" value="Ig-like_fold"/>
</dbReference>
<dbReference type="InterPro" id="IPR036116">
    <property type="entry name" value="FN3_sf"/>
</dbReference>
<dbReference type="Proteomes" id="UP000269221">
    <property type="component" value="Unassembled WGS sequence"/>
</dbReference>
<reference evidence="18 19" key="1">
    <citation type="submission" date="2018-07" db="EMBL/GenBank/DDBJ databases">
        <title>A high quality draft genome assembly of the barn swallow (H. rustica rustica).</title>
        <authorList>
            <person name="Formenti G."/>
            <person name="Chiara M."/>
            <person name="Poveda L."/>
            <person name="Francoijs K.-J."/>
            <person name="Bonisoli-Alquati A."/>
            <person name="Canova L."/>
            <person name="Gianfranceschi L."/>
            <person name="Horner D.S."/>
            <person name="Saino N."/>
        </authorList>
    </citation>
    <scope>NUCLEOTIDE SEQUENCE [LARGE SCALE GENOMIC DNA]</scope>
    <source>
        <strain evidence="18">Chelidonia</strain>
        <tissue evidence="18">Blood</tissue>
    </source>
</reference>
<proteinExistence type="predicted"/>
<feature type="region of interest" description="Disordered" evidence="14">
    <location>
        <begin position="1052"/>
        <end position="1107"/>
    </location>
</feature>
<feature type="compositionally biased region" description="Low complexity" evidence="14">
    <location>
        <begin position="1097"/>
        <end position="1107"/>
    </location>
</feature>
<evidence type="ECO:0000256" key="8">
    <source>
        <dbReference type="ARBA" id="ARBA00022989"/>
    </source>
</evidence>
<feature type="domain" description="Ig-like" evidence="16">
    <location>
        <begin position="342"/>
        <end position="437"/>
    </location>
</feature>
<dbReference type="GO" id="GO:0007155">
    <property type="term" value="P:cell adhesion"/>
    <property type="evidence" value="ECO:0007669"/>
    <property type="project" value="UniProtKB-KW"/>
</dbReference>
<dbReference type="CDD" id="cd00096">
    <property type="entry name" value="Ig"/>
    <property type="match status" value="2"/>
</dbReference>
<dbReference type="PROSITE" id="PS50853">
    <property type="entry name" value="FN3"/>
    <property type="match status" value="2"/>
</dbReference>
<dbReference type="FunFam" id="2.60.40.10:FF:000159">
    <property type="entry name" value="neural cell adhesion molecule 1 isoform X2"/>
    <property type="match status" value="1"/>
</dbReference>
<dbReference type="EMBL" id="QRBI01000231">
    <property type="protein sequence ID" value="RMB91973.1"/>
    <property type="molecule type" value="Genomic_DNA"/>
</dbReference>
<evidence type="ECO:0000313" key="18">
    <source>
        <dbReference type="EMBL" id="RMB91973.1"/>
    </source>
</evidence>
<keyword evidence="12" id="KW-0393">Immunoglobulin domain</keyword>
<feature type="domain" description="Ig-like" evidence="16">
    <location>
        <begin position="246"/>
        <end position="335"/>
    </location>
</feature>
<dbReference type="Pfam" id="PF00041">
    <property type="entry name" value="fn3"/>
    <property type="match status" value="2"/>
</dbReference>
<feature type="region of interest" description="Disordered" evidence="14">
    <location>
        <begin position="1122"/>
        <end position="1210"/>
    </location>
</feature>
<evidence type="ECO:0000313" key="19">
    <source>
        <dbReference type="Proteomes" id="UP000269221"/>
    </source>
</evidence>
<feature type="domain" description="Ig-like" evidence="16">
    <location>
        <begin position="47"/>
        <end position="147"/>
    </location>
</feature>
<keyword evidence="10" id="KW-1015">Disulfide bond</keyword>
<feature type="region of interest" description="Disordered" evidence="14">
    <location>
        <begin position="1224"/>
        <end position="1290"/>
    </location>
</feature>
<dbReference type="Pfam" id="PF07679">
    <property type="entry name" value="I-set"/>
    <property type="match status" value="2"/>
</dbReference>
<dbReference type="FunFam" id="2.60.40.10:FF:000221">
    <property type="entry name" value="neural cell adhesion molecule 1 isoform X2"/>
    <property type="match status" value="1"/>
</dbReference>
<evidence type="ECO:0000256" key="10">
    <source>
        <dbReference type="ARBA" id="ARBA00023157"/>
    </source>
</evidence>
<dbReference type="PROSITE" id="PS50835">
    <property type="entry name" value="IG_LIKE"/>
    <property type="match status" value="5"/>
</dbReference>
<dbReference type="InterPro" id="IPR051170">
    <property type="entry name" value="Neural/epithelial_adhesion"/>
</dbReference>
<feature type="domain" description="Ig-like" evidence="16">
    <location>
        <begin position="440"/>
        <end position="530"/>
    </location>
</feature>
<dbReference type="PANTHER" id="PTHR12231">
    <property type="entry name" value="CTX-RELATED TYPE I TRANSMEMBRANE PROTEIN"/>
    <property type="match status" value="1"/>
</dbReference>
<gene>
    <name evidence="18" type="ORF">DUI87_31502</name>
</gene>
<dbReference type="CDD" id="cd05869">
    <property type="entry name" value="IgI_NCAM-1"/>
    <property type="match status" value="1"/>
</dbReference>
<feature type="domain" description="Ig-like" evidence="16">
    <location>
        <begin position="150"/>
        <end position="223"/>
    </location>
</feature>
<feature type="compositionally biased region" description="Basic and acidic residues" evidence="14">
    <location>
        <begin position="968"/>
        <end position="989"/>
    </location>
</feature>
<dbReference type="SMART" id="SM00060">
    <property type="entry name" value="FN3"/>
    <property type="match status" value="2"/>
</dbReference>
<evidence type="ECO:0000256" key="3">
    <source>
        <dbReference type="ARBA" id="ARBA00022475"/>
    </source>
</evidence>
<keyword evidence="6" id="KW-0677">Repeat</keyword>
<evidence type="ECO:0000256" key="5">
    <source>
        <dbReference type="ARBA" id="ARBA00022729"/>
    </source>
</evidence>
<keyword evidence="4 15" id="KW-0812">Transmembrane</keyword>
<evidence type="ECO:0000256" key="7">
    <source>
        <dbReference type="ARBA" id="ARBA00022889"/>
    </source>
</evidence>
<dbReference type="SUPFAM" id="SSF48726">
    <property type="entry name" value="Immunoglobulin"/>
    <property type="match status" value="5"/>
</dbReference>
<dbReference type="Pfam" id="PF13927">
    <property type="entry name" value="Ig_3"/>
    <property type="match status" value="3"/>
</dbReference>
<dbReference type="SMART" id="SM00409">
    <property type="entry name" value="IG"/>
    <property type="match status" value="5"/>
</dbReference>
<feature type="domain" description="Fibronectin type-III" evidence="17">
    <location>
        <begin position="534"/>
        <end position="633"/>
    </location>
</feature>